<dbReference type="PANTHER" id="PTHR45813:SF4">
    <property type="entry name" value="ADHESION G PROTEIN-COUPLED RECEPTOR F5"/>
    <property type="match status" value="1"/>
</dbReference>
<evidence type="ECO:0000259" key="9">
    <source>
        <dbReference type="PROSITE" id="PS50221"/>
    </source>
</evidence>
<keyword evidence="4 8" id="KW-1133">Transmembrane helix</keyword>
<dbReference type="Pfam" id="PF00002">
    <property type="entry name" value="7tm_2"/>
    <property type="match status" value="1"/>
</dbReference>
<keyword evidence="12" id="KW-0675">Receptor</keyword>
<dbReference type="GO" id="GO:0007189">
    <property type="term" value="P:adenylate cyclase-activating G protein-coupled receptor signaling pathway"/>
    <property type="evidence" value="ECO:0007669"/>
    <property type="project" value="TreeGrafter"/>
</dbReference>
<dbReference type="STRING" id="52670.A0A2I4BY17"/>
<feature type="transmembrane region" description="Helical" evidence="8">
    <location>
        <begin position="525"/>
        <end position="548"/>
    </location>
</feature>
<dbReference type="InterPro" id="IPR051587">
    <property type="entry name" value="Adhesion_GPCR"/>
</dbReference>
<dbReference type="Gene3D" id="1.20.1070.10">
    <property type="entry name" value="Rhodopsin 7-helix transmembrane proteins"/>
    <property type="match status" value="1"/>
</dbReference>
<keyword evidence="6" id="KW-1015">Disulfide bond</keyword>
<dbReference type="InterPro" id="IPR046338">
    <property type="entry name" value="GAIN_dom_sf"/>
</dbReference>
<keyword evidence="5 8" id="KW-0472">Membrane</keyword>
<feature type="transmembrane region" description="Helical" evidence="8">
    <location>
        <begin position="483"/>
        <end position="505"/>
    </location>
</feature>
<dbReference type="PROSITE" id="PS50261">
    <property type="entry name" value="G_PROTEIN_RECEP_F2_4"/>
    <property type="match status" value="1"/>
</dbReference>
<dbReference type="KEGG" id="alim:106523665"/>
<evidence type="ECO:0000256" key="7">
    <source>
        <dbReference type="ARBA" id="ARBA00023180"/>
    </source>
</evidence>
<evidence type="ECO:0000313" key="11">
    <source>
        <dbReference type="Proteomes" id="UP000192220"/>
    </source>
</evidence>
<accession>A0A2I4BY17</accession>
<dbReference type="OrthoDB" id="10040049at2759"/>
<dbReference type="GO" id="GO:0007166">
    <property type="term" value="P:cell surface receptor signaling pathway"/>
    <property type="evidence" value="ECO:0007669"/>
    <property type="project" value="InterPro"/>
</dbReference>
<feature type="transmembrane region" description="Helical" evidence="8">
    <location>
        <begin position="651"/>
        <end position="677"/>
    </location>
</feature>
<evidence type="ECO:0000313" key="12">
    <source>
        <dbReference type="RefSeq" id="XP_013872632.1"/>
    </source>
</evidence>
<dbReference type="GO" id="GO:0016020">
    <property type="term" value="C:membrane"/>
    <property type="evidence" value="ECO:0007669"/>
    <property type="project" value="UniProtKB-SubCell"/>
</dbReference>
<feature type="domain" description="G-protein coupled receptors family 2 profile 2" evidence="10">
    <location>
        <begin position="447"/>
        <end position="707"/>
    </location>
</feature>
<dbReference type="InterPro" id="IPR057244">
    <property type="entry name" value="GAIN_B"/>
</dbReference>
<evidence type="ECO:0000256" key="2">
    <source>
        <dbReference type="ARBA" id="ARBA00007343"/>
    </source>
</evidence>
<proteinExistence type="inferred from homology"/>
<dbReference type="InterPro" id="IPR017981">
    <property type="entry name" value="GPCR_2-like_7TM"/>
</dbReference>
<evidence type="ECO:0000256" key="6">
    <source>
        <dbReference type="ARBA" id="ARBA00023157"/>
    </source>
</evidence>
<keyword evidence="3 8" id="KW-0812">Transmembrane</keyword>
<dbReference type="FunFam" id="1.20.1070.10:FF:000058">
    <property type="entry name" value="Adhesion G protein-coupled receptor F5"/>
    <property type="match status" value="1"/>
</dbReference>
<dbReference type="SMART" id="SM00303">
    <property type="entry name" value="GPS"/>
    <property type="match status" value="1"/>
</dbReference>
<keyword evidence="7" id="KW-0325">Glycoprotein</keyword>
<dbReference type="PRINTS" id="PR00249">
    <property type="entry name" value="GPCRSECRETIN"/>
</dbReference>
<evidence type="ECO:0000256" key="4">
    <source>
        <dbReference type="ARBA" id="ARBA00022989"/>
    </source>
</evidence>
<comment type="similarity">
    <text evidence="2">Belongs to the G-protein coupled receptor 2 family. Adhesion G-protein coupled receptor (ADGR) subfamily.</text>
</comment>
<dbReference type="AlphaFoldDB" id="A0A2I4BY17"/>
<evidence type="ECO:0000256" key="1">
    <source>
        <dbReference type="ARBA" id="ARBA00004141"/>
    </source>
</evidence>
<keyword evidence="11" id="KW-1185">Reference proteome</keyword>
<evidence type="ECO:0000256" key="5">
    <source>
        <dbReference type="ARBA" id="ARBA00023136"/>
    </source>
</evidence>
<dbReference type="Gene3D" id="2.60.220.50">
    <property type="match status" value="1"/>
</dbReference>
<feature type="transmembrane region" description="Helical" evidence="8">
    <location>
        <begin position="449"/>
        <end position="471"/>
    </location>
</feature>
<feature type="transmembrane region" description="Helical" evidence="8">
    <location>
        <begin position="607"/>
        <end position="631"/>
    </location>
</feature>
<reference evidence="12" key="1">
    <citation type="submission" date="2025-08" db="UniProtKB">
        <authorList>
            <consortium name="RefSeq"/>
        </authorList>
    </citation>
    <scope>IDENTIFICATION</scope>
    <source>
        <strain evidence="12">Quisiro</strain>
        <tissue evidence="12">Liver</tissue>
    </source>
</reference>
<feature type="domain" description="GAIN-B" evidence="9">
    <location>
        <begin position="272"/>
        <end position="443"/>
    </location>
</feature>
<dbReference type="InParanoid" id="A0A2I4BY17"/>
<sequence length="768" mass="83211">MSMSAGSCHYIRGTYECRLLGKSNSVYIQSGTFIASSAPKIDVIPFNQKVQCFDDVPLVCSVNSPFTVTFEGQTGPKVTSSFKVPDTCTNGGVKQFICTTNTTPVYKQTITLQYSTEIVVCYNDTFGDGPEGFVSSVLCTGDYVGIKTAKCFANGKYGDEQNNCILSRISDLLQESLVLNSLTLPAFLEEFSNVTQNYTDQIAQSAATIYAIVEILRNVASRSLSSSFNITEISTKHILEATGVLTINKAKSSWDFINQNDTKNNLEGNSKPGMESASSSLLASLEKITTRVVDDTFNINTTYIILDKSKLNNNFNGNFSSSLEVDIPEPGETNKFITVVLFASMDNVLPTRDDTNSSSKTINGKVALIRPQTTINNITLTFEIINNTLVDPKCVFWDFTLSDGLGAWSSEGCSLTIHANETVSCNCNHTTSFSILMSPYTLRDPVLDFITYIGVGISMGSLVICLIIEAIVWTKISNNSTSYLRHVATVNIAVSLLIADIWFIVGAAISSADVKNPPACTAATFFIHFFYLALFFWMLASALLLLYRTVSVFDGGLSKAAMLIIGFCLGYGAPLIIATITIAVTAPSDEYIRENTVCWLNWDQSKALLAFVIPALVIVVINLVILCIVLYKILRRRVGGNAAHAGERHVLMVIARSLAVLTPFFGITWGLGIGILIEPTNRGINITFALFNSLQGFFILVFGTLLDSKVRSGLVIKSLTSQGGTRSTSGGKSSSGLENLLRIFKRGGGSSGGYNVSSNVSSDSYSNT</sequence>
<gene>
    <name evidence="12" type="primary">adgrf7</name>
</gene>
<feature type="transmembrane region" description="Helical" evidence="8">
    <location>
        <begin position="560"/>
        <end position="587"/>
    </location>
</feature>
<dbReference type="Proteomes" id="UP000192220">
    <property type="component" value="Unplaced"/>
</dbReference>
<dbReference type="Pfam" id="PF01825">
    <property type="entry name" value="GPS"/>
    <property type="match status" value="1"/>
</dbReference>
<evidence type="ECO:0000259" key="10">
    <source>
        <dbReference type="PROSITE" id="PS50261"/>
    </source>
</evidence>
<dbReference type="InterPro" id="IPR000203">
    <property type="entry name" value="GPS"/>
</dbReference>
<dbReference type="RefSeq" id="XP_013872632.1">
    <property type="nucleotide sequence ID" value="XM_014017178.1"/>
</dbReference>
<feature type="transmembrane region" description="Helical" evidence="8">
    <location>
        <begin position="683"/>
        <end position="706"/>
    </location>
</feature>
<evidence type="ECO:0000256" key="3">
    <source>
        <dbReference type="ARBA" id="ARBA00022692"/>
    </source>
</evidence>
<dbReference type="PANTHER" id="PTHR45813">
    <property type="entry name" value="IG-LIKE DOMAIN-CONTAINING PROTEIN"/>
    <property type="match status" value="1"/>
</dbReference>
<protein>
    <submittedName>
        <fullName evidence="12">Adhesion G-protein coupled receptor F1</fullName>
    </submittedName>
</protein>
<organism evidence="11 12">
    <name type="scientific">Austrofundulus limnaeus</name>
    <name type="common">Annual killifish</name>
    <dbReference type="NCBI Taxonomy" id="52670"/>
    <lineage>
        <taxon>Eukaryota</taxon>
        <taxon>Metazoa</taxon>
        <taxon>Chordata</taxon>
        <taxon>Craniata</taxon>
        <taxon>Vertebrata</taxon>
        <taxon>Euteleostomi</taxon>
        <taxon>Actinopterygii</taxon>
        <taxon>Neopterygii</taxon>
        <taxon>Teleostei</taxon>
        <taxon>Neoteleostei</taxon>
        <taxon>Acanthomorphata</taxon>
        <taxon>Ovalentaria</taxon>
        <taxon>Atherinomorphae</taxon>
        <taxon>Cyprinodontiformes</taxon>
        <taxon>Rivulidae</taxon>
        <taxon>Austrofundulus</taxon>
    </lineage>
</organism>
<dbReference type="PROSITE" id="PS50221">
    <property type="entry name" value="GAIN_B"/>
    <property type="match status" value="1"/>
</dbReference>
<dbReference type="CTD" id="613165"/>
<comment type="subcellular location">
    <subcellularLocation>
        <location evidence="1">Membrane</location>
        <topology evidence="1">Multi-pass membrane protein</topology>
    </subcellularLocation>
</comment>
<evidence type="ECO:0000256" key="8">
    <source>
        <dbReference type="SAM" id="Phobius"/>
    </source>
</evidence>
<dbReference type="GO" id="GO:0004930">
    <property type="term" value="F:G protein-coupled receptor activity"/>
    <property type="evidence" value="ECO:0007669"/>
    <property type="project" value="InterPro"/>
</dbReference>
<name>A0A2I4BY17_AUSLI</name>
<dbReference type="InterPro" id="IPR000832">
    <property type="entry name" value="GPCR_2_secretin-like"/>
</dbReference>